<dbReference type="EMBL" id="CM046397">
    <property type="protein sequence ID" value="KAI8533939.1"/>
    <property type="molecule type" value="Genomic_DNA"/>
</dbReference>
<name>A0ACC0LZ71_RHOML</name>
<evidence type="ECO:0000313" key="1">
    <source>
        <dbReference type="EMBL" id="KAI8533939.1"/>
    </source>
</evidence>
<protein>
    <submittedName>
        <fullName evidence="1">Uncharacterized protein</fullName>
    </submittedName>
</protein>
<gene>
    <name evidence="1" type="ORF">RHMOL_Rhmol10G0049700</name>
</gene>
<keyword evidence="2" id="KW-1185">Reference proteome</keyword>
<accession>A0ACC0LZ71</accession>
<comment type="caution">
    <text evidence="1">The sequence shown here is derived from an EMBL/GenBank/DDBJ whole genome shotgun (WGS) entry which is preliminary data.</text>
</comment>
<evidence type="ECO:0000313" key="2">
    <source>
        <dbReference type="Proteomes" id="UP001062846"/>
    </source>
</evidence>
<sequence>MEKPISFSSQPFSSLPRNDLCDGSFSSRSHLSLICLHRVIAPSLRSSITLGECELRISIVEACPLPKDPNTTHLLGDGDWGDPLINGMFVCPLTILLGKGSLKYSRTTFILDFRQRFCFVLTGVNVKEKESFALYMPMLSDLCLNVEVYCSTSTILSHLCISNRMDSSQNLPSNGQEAVLSTDPKRKKRKNRCSTLNFADNVDEDAQLSPDPGNNIRRGRGSTFLPDVIKDRSSGVRKVVKYNKRGQAIGETRAKYSSYLGVLARTMDPIDRTWKKVSDENKEMLWRCVKTTFDVDQHSRKNVLSAIAANCRTFRKALTRYIRAYKSDPDIISRPPAIYSFIEQEHWNAFVKHRLTKDFEIKMIKKSIDVAEDKVAEDEDVDDVDEIDRSILWKKSRQNKNGEYDNEDIEEQAAMIDEFTKQAQEGNLDLGGSTDILALALCKHERSRVRGIGDFVTPTAYFQMPRRGGHSHCQEKIKALQTAMSQMKDQFHAMSQQVPHSQQSEYVSSNTIKSYNTGSPQLNSMTMENMVRTRNDMPPDPKSKTKKSQPCKLAVGSLDNIVAHGTMFEKVGPEEPLHTVPLGEANVRVSIEFVIQKDAILPIPIPGEVYVVGDATGYHVAWPKNLILFGNEGATKNLAMDGNKGAPETPAWDANQATSSNVDSDKYLESLRSFEEYVETVAYKEAFTITLDEDMFGANVEVPLQRVDMEYMSQMKELSVTCIMLYMRFHWVLFVIDLSYPTVYYLDSLHGATNPNLKLIIKTAVKIRNNAKNMRRMVDWKEVECPKQPSTVECGFFVMRFTKDLVADPSMLCRRDFNGKKTYTQAEIDEIRIEWMNFVIELDI</sequence>
<organism evidence="1 2">
    <name type="scientific">Rhododendron molle</name>
    <name type="common">Chinese azalea</name>
    <name type="synonym">Azalea mollis</name>
    <dbReference type="NCBI Taxonomy" id="49168"/>
    <lineage>
        <taxon>Eukaryota</taxon>
        <taxon>Viridiplantae</taxon>
        <taxon>Streptophyta</taxon>
        <taxon>Embryophyta</taxon>
        <taxon>Tracheophyta</taxon>
        <taxon>Spermatophyta</taxon>
        <taxon>Magnoliopsida</taxon>
        <taxon>eudicotyledons</taxon>
        <taxon>Gunneridae</taxon>
        <taxon>Pentapetalae</taxon>
        <taxon>asterids</taxon>
        <taxon>Ericales</taxon>
        <taxon>Ericaceae</taxon>
        <taxon>Ericoideae</taxon>
        <taxon>Rhodoreae</taxon>
        <taxon>Rhododendron</taxon>
    </lineage>
</organism>
<reference evidence="1" key="1">
    <citation type="submission" date="2022-02" db="EMBL/GenBank/DDBJ databases">
        <title>Plant Genome Project.</title>
        <authorList>
            <person name="Zhang R.-G."/>
        </authorList>
    </citation>
    <scope>NUCLEOTIDE SEQUENCE</scope>
    <source>
        <strain evidence="1">AT1</strain>
    </source>
</reference>
<dbReference type="Proteomes" id="UP001062846">
    <property type="component" value="Chromosome 10"/>
</dbReference>
<proteinExistence type="predicted"/>